<evidence type="ECO:0000256" key="12">
    <source>
        <dbReference type="ARBA" id="ARBA00045324"/>
    </source>
</evidence>
<keyword evidence="10" id="KW-0968">Cytoplasmic vesicle</keyword>
<dbReference type="HOGENOM" id="CLU_033588_2_1_1"/>
<comment type="similarity">
    <text evidence="2 14">Belongs to the tektin family.</text>
</comment>
<feature type="region of interest" description="Disordered" evidence="15">
    <location>
        <begin position="129"/>
        <end position="148"/>
    </location>
</feature>
<evidence type="ECO:0000256" key="6">
    <source>
        <dbReference type="ARBA" id="ARBA00023069"/>
    </source>
</evidence>
<keyword evidence="7" id="KW-0472">Membrane</keyword>
<evidence type="ECO:0000256" key="7">
    <source>
        <dbReference type="ARBA" id="ARBA00023136"/>
    </source>
</evidence>
<reference evidence="16" key="3">
    <citation type="submission" date="2025-09" db="UniProtKB">
        <authorList>
            <consortium name="Ensembl"/>
        </authorList>
    </citation>
    <scope>IDENTIFICATION</scope>
</reference>
<dbReference type="PANTHER" id="PTHR19960">
    <property type="entry name" value="TEKTIN"/>
    <property type="match status" value="1"/>
</dbReference>
<evidence type="ECO:0000256" key="8">
    <source>
        <dbReference type="ARBA" id="ARBA00023212"/>
    </source>
</evidence>
<dbReference type="PRINTS" id="PR00511">
    <property type="entry name" value="TEKTIN"/>
</dbReference>
<dbReference type="GO" id="GO:0005634">
    <property type="term" value="C:nucleus"/>
    <property type="evidence" value="ECO:0007669"/>
    <property type="project" value="TreeGrafter"/>
</dbReference>
<dbReference type="GO" id="GO:0030317">
    <property type="term" value="P:flagellated sperm motility"/>
    <property type="evidence" value="ECO:0007669"/>
    <property type="project" value="UniProtKB-UniRule"/>
</dbReference>
<reference evidence="16 17" key="1">
    <citation type="journal article" date="2011" name="Proc. Natl. Acad. Sci. U.S.A.">
        <title>Genetic diversity and population structure of the endangered marsupial Sarcophilus harrisii (Tasmanian devil).</title>
        <authorList>
            <person name="Miller W."/>
            <person name="Hayes V.M."/>
            <person name="Ratan A."/>
            <person name="Petersen D.C."/>
            <person name="Wittekindt N.E."/>
            <person name="Miller J."/>
            <person name="Walenz B."/>
            <person name="Knight J."/>
            <person name="Qi J."/>
            <person name="Zhao F."/>
            <person name="Wang Q."/>
            <person name="Bedoya-Reina O.C."/>
            <person name="Katiyar N."/>
            <person name="Tomsho L.P."/>
            <person name="Kasson L.M."/>
            <person name="Hardie R.A."/>
            <person name="Woodbridge P."/>
            <person name="Tindall E.A."/>
            <person name="Bertelsen M.F."/>
            <person name="Dixon D."/>
            <person name="Pyecroft S."/>
            <person name="Helgen K.M."/>
            <person name="Lesk A.M."/>
            <person name="Pringle T.H."/>
            <person name="Patterson N."/>
            <person name="Zhang Y."/>
            <person name="Kreiss A."/>
            <person name="Woods G.M."/>
            <person name="Jones M.E."/>
            <person name="Schuster S.C."/>
        </authorList>
    </citation>
    <scope>NUCLEOTIDE SEQUENCE [LARGE SCALE GENOMIC DNA]</scope>
</reference>
<comment type="function">
    <text evidence="12 14">Microtubule inner protein (MIP) part of the dynein-decorated doublet microtubules (DMTs) in cilia and flagellar axoneme. Forms filamentous polymers in the walls of ciliary and flagellar microtubules. Required for normal sperm mobility.</text>
</comment>
<keyword evidence="3" id="KW-0963">Cytoplasm</keyword>
<gene>
    <name evidence="16" type="primary">TEKT3</name>
</gene>
<dbReference type="Proteomes" id="UP000007648">
    <property type="component" value="Unassembled WGS sequence"/>
</dbReference>
<dbReference type="GO" id="GO:0002081">
    <property type="term" value="C:outer acrosomal membrane"/>
    <property type="evidence" value="ECO:0007669"/>
    <property type="project" value="UniProtKB-SubCell"/>
</dbReference>
<evidence type="ECO:0000256" key="10">
    <source>
        <dbReference type="ARBA" id="ARBA00023329"/>
    </source>
</evidence>
<evidence type="ECO:0000256" key="15">
    <source>
        <dbReference type="SAM" id="MobiDB-lite"/>
    </source>
</evidence>
<keyword evidence="5 14" id="KW-0282">Flagellum</keyword>
<keyword evidence="17" id="KW-1185">Reference proteome</keyword>
<organism evidence="16 17">
    <name type="scientific">Sarcophilus harrisii</name>
    <name type="common">Tasmanian devil</name>
    <name type="synonym">Sarcophilus laniarius</name>
    <dbReference type="NCBI Taxonomy" id="9305"/>
    <lineage>
        <taxon>Eukaryota</taxon>
        <taxon>Metazoa</taxon>
        <taxon>Chordata</taxon>
        <taxon>Craniata</taxon>
        <taxon>Vertebrata</taxon>
        <taxon>Euteleostomi</taxon>
        <taxon>Mammalia</taxon>
        <taxon>Metatheria</taxon>
        <taxon>Dasyuromorphia</taxon>
        <taxon>Dasyuridae</taxon>
        <taxon>Sarcophilus</taxon>
    </lineage>
</organism>
<dbReference type="GO" id="GO:0060271">
    <property type="term" value="P:cilium assembly"/>
    <property type="evidence" value="ECO:0007669"/>
    <property type="project" value="UniProtKB-UniRule"/>
</dbReference>
<evidence type="ECO:0000256" key="11">
    <source>
        <dbReference type="ARBA" id="ARBA00037820"/>
    </source>
</evidence>
<keyword evidence="9 14" id="KW-0966">Cell projection</keyword>
<name>G3WS65_SARHA</name>
<dbReference type="GO" id="GO:0015630">
    <property type="term" value="C:microtubule cytoskeleton"/>
    <property type="evidence" value="ECO:0007669"/>
    <property type="project" value="UniProtKB-UniRule"/>
</dbReference>
<dbReference type="GeneTree" id="ENSGT00950000182894"/>
<accession>G3WS65</accession>
<evidence type="ECO:0000256" key="1">
    <source>
        <dbReference type="ARBA" id="ARBA00004611"/>
    </source>
</evidence>
<evidence type="ECO:0000313" key="17">
    <source>
        <dbReference type="Proteomes" id="UP000007648"/>
    </source>
</evidence>
<dbReference type="AlphaFoldDB" id="G3WS65"/>
<dbReference type="RefSeq" id="XP_031824301.1">
    <property type="nucleotide sequence ID" value="XM_031968441.1"/>
</dbReference>
<protein>
    <recommendedName>
        <fullName evidence="14">Tektin</fullName>
    </recommendedName>
</protein>
<reference evidence="16" key="2">
    <citation type="submission" date="2025-08" db="UniProtKB">
        <authorList>
            <consortium name="Ensembl"/>
        </authorList>
    </citation>
    <scope>IDENTIFICATION</scope>
</reference>
<dbReference type="InterPro" id="IPR000435">
    <property type="entry name" value="Tektins"/>
</dbReference>
<dbReference type="GeneID" id="100930319"/>
<proteinExistence type="inferred from homology"/>
<dbReference type="GO" id="GO:0005930">
    <property type="term" value="C:axoneme"/>
    <property type="evidence" value="ECO:0007669"/>
    <property type="project" value="UniProtKB-SubCell"/>
</dbReference>
<dbReference type="InterPro" id="IPR048256">
    <property type="entry name" value="Tektin-like"/>
</dbReference>
<evidence type="ECO:0000256" key="3">
    <source>
        <dbReference type="ARBA" id="ARBA00022490"/>
    </source>
</evidence>
<evidence type="ECO:0000256" key="13">
    <source>
        <dbReference type="ARBA" id="ARBA00046692"/>
    </source>
</evidence>
<dbReference type="Ensembl" id="ENSSHAT00000018420.2">
    <property type="protein sequence ID" value="ENSSHAP00000018270.1"/>
    <property type="gene ID" value="ENSSHAG00000015511.2"/>
</dbReference>
<keyword evidence="8" id="KW-0206">Cytoskeleton</keyword>
<evidence type="ECO:0000256" key="9">
    <source>
        <dbReference type="ARBA" id="ARBA00023273"/>
    </source>
</evidence>
<evidence type="ECO:0000256" key="14">
    <source>
        <dbReference type="RuleBase" id="RU367040"/>
    </source>
</evidence>
<keyword evidence="4" id="KW-0832">Ubl conjugation</keyword>
<evidence type="ECO:0000256" key="2">
    <source>
        <dbReference type="ARBA" id="ARBA00007209"/>
    </source>
</evidence>
<evidence type="ECO:0000256" key="5">
    <source>
        <dbReference type="ARBA" id="ARBA00022846"/>
    </source>
</evidence>
<feature type="compositionally biased region" description="Polar residues" evidence="15">
    <location>
        <begin position="137"/>
        <end position="147"/>
    </location>
</feature>
<comment type="subunit">
    <text evidence="13">Microtubule inner protein component of sperm flagellar doublet microtubules. Interacts with TEKT1, TEKT2, TEKT4 and TEKT5. Interacts with CCDC38.</text>
</comment>
<dbReference type="Pfam" id="PF03148">
    <property type="entry name" value="Tektin"/>
    <property type="match status" value="1"/>
</dbReference>
<evidence type="ECO:0000313" key="16">
    <source>
        <dbReference type="Ensembl" id="ENSSHAP00000018270.1"/>
    </source>
</evidence>
<evidence type="ECO:0000256" key="4">
    <source>
        <dbReference type="ARBA" id="ARBA00022843"/>
    </source>
</evidence>
<keyword evidence="6 14" id="KW-0969">Cilium</keyword>
<comment type="subcellular location">
    <subcellularLocation>
        <location evidence="14">Cytoplasm</location>
        <location evidence="14">Cytoskeleton</location>
        <location evidence="14">Cilium axoneme</location>
    </subcellularLocation>
    <subcellularLocation>
        <location evidence="1">Cytoplasm</location>
        <location evidence="1">Cytoskeleton</location>
        <location evidence="1">Flagellum axoneme</location>
    </subcellularLocation>
    <subcellularLocation>
        <location evidence="11">Cytoplasmic vesicle</location>
        <location evidence="11">Secretory vesicle</location>
        <location evidence="11">Acrosome outer membrane</location>
        <topology evidence="11">Peripheral membrane protein</topology>
    </subcellularLocation>
</comment>
<dbReference type="CTD" id="64518"/>
<dbReference type="PANTHER" id="PTHR19960:SF24">
    <property type="entry name" value="TEKTIN-3"/>
    <property type="match status" value="1"/>
</dbReference>
<dbReference type="GO" id="GO:0036126">
    <property type="term" value="C:sperm flagellum"/>
    <property type="evidence" value="ECO:0007669"/>
    <property type="project" value="TreeGrafter"/>
</dbReference>
<sequence length="492" mass="55729">MELLGSTLTATYAQPSPTPPNFLPAISTMASSYKNRFPNYALTHSLSLSGRPSTYCKGTSHSPTLTLATLSRGTEGLGEKTMLPFVSNRAGLFTKYTRDDWYKASLTNYKESESSRHNAEKLRVDTSRMIQDKDQQTRTTQSGSTKNLGERVNDIGFWKSEIIRELDEMIGETNALTDVKKKLERAVAETEAPLQVAEECLFHREKRMGIDLVHDDVEKQLLTEVDVIKCCQERMRLHLEKIIAQLAANRAAQHELEKDLSDKQAAFRIDDKNHHLRNTSDGISYYRGVEHFDATISVPESWAKFTDDNILHSHSERAASSKLRNDIENLMGVTANEMWNQFNAVNVALTNRIAETGDAKNKIQGHLAKTLQELFQSEMAIEAIRKAIRDKAACLKVAQTRLDERTRRPNVELCRDTAQLRLVNEVHEIDDAIQCLQQRLRDSEDILQALVRSKATLEHDLIVKSNSLFIDQEKCMGMRKSYPSTLRLAGYS</sequence>